<feature type="compositionally biased region" description="Polar residues" evidence="2">
    <location>
        <begin position="868"/>
        <end position="890"/>
    </location>
</feature>
<dbReference type="Gene3D" id="2.130.10.10">
    <property type="entry name" value="YVTN repeat-like/Quinoprotein amine dehydrogenase"/>
    <property type="match status" value="2"/>
</dbReference>
<keyword evidence="1" id="KW-0853">WD repeat</keyword>
<dbReference type="InterPro" id="IPR016024">
    <property type="entry name" value="ARM-type_fold"/>
</dbReference>
<proteinExistence type="predicted"/>
<feature type="region of interest" description="Disordered" evidence="2">
    <location>
        <begin position="1148"/>
        <end position="1199"/>
    </location>
</feature>
<dbReference type="PROSITE" id="PS50294">
    <property type="entry name" value="WD_REPEATS_REGION"/>
    <property type="match status" value="2"/>
</dbReference>
<feature type="region of interest" description="Disordered" evidence="2">
    <location>
        <begin position="1335"/>
        <end position="1421"/>
    </location>
</feature>
<dbReference type="Proteomes" id="UP000320333">
    <property type="component" value="Unassembled WGS sequence"/>
</dbReference>
<dbReference type="STRING" id="246404.A0A507EPZ5"/>
<dbReference type="InterPro" id="IPR015943">
    <property type="entry name" value="WD40/YVTN_repeat-like_dom_sf"/>
</dbReference>
<dbReference type="InterPro" id="IPR011989">
    <property type="entry name" value="ARM-like"/>
</dbReference>
<feature type="compositionally biased region" description="Polar residues" evidence="2">
    <location>
        <begin position="1094"/>
        <end position="1103"/>
    </location>
</feature>
<dbReference type="SUPFAM" id="SSF48371">
    <property type="entry name" value="ARM repeat"/>
    <property type="match status" value="1"/>
</dbReference>
<feature type="region of interest" description="Disordered" evidence="2">
    <location>
        <begin position="967"/>
        <end position="998"/>
    </location>
</feature>
<comment type="caution">
    <text evidence="3">The sequence shown here is derived from an EMBL/GenBank/DDBJ whole genome shotgun (WGS) entry which is preliminary data.</text>
</comment>
<evidence type="ECO:0000256" key="1">
    <source>
        <dbReference type="PROSITE-ProRule" id="PRU00221"/>
    </source>
</evidence>
<name>A0A507EPZ5_9FUNG</name>
<dbReference type="SUPFAM" id="SSF50978">
    <property type="entry name" value="WD40 repeat-like"/>
    <property type="match status" value="1"/>
</dbReference>
<accession>A0A507EPZ5</accession>
<feature type="compositionally biased region" description="Basic and acidic residues" evidence="2">
    <location>
        <begin position="1107"/>
        <end position="1121"/>
    </location>
</feature>
<feature type="repeat" description="WD" evidence="1">
    <location>
        <begin position="559"/>
        <end position="600"/>
    </location>
</feature>
<dbReference type="EMBL" id="QEAP01000465">
    <property type="protein sequence ID" value="TPX65902.1"/>
    <property type="molecule type" value="Genomic_DNA"/>
</dbReference>
<dbReference type="Pfam" id="PF00400">
    <property type="entry name" value="WD40"/>
    <property type="match status" value="2"/>
</dbReference>
<feature type="repeat" description="WD" evidence="1">
    <location>
        <begin position="674"/>
        <end position="706"/>
    </location>
</feature>
<dbReference type="InterPro" id="IPR036322">
    <property type="entry name" value="WD40_repeat_dom_sf"/>
</dbReference>
<feature type="region of interest" description="Disordered" evidence="2">
    <location>
        <begin position="1"/>
        <end position="23"/>
    </location>
</feature>
<gene>
    <name evidence="3" type="ORF">CcCBS67573_g07987</name>
</gene>
<dbReference type="InterPro" id="IPR001680">
    <property type="entry name" value="WD40_rpt"/>
</dbReference>
<sequence>MNSEGDTEQVVSKPPTHDDSSDEEYEALVRTKLPSIVPWRVLKRKFGRVNVHGMDPNEISETRKRNMASIAMAPTIPYGFQITRTLYHPKPCLKSVLFASATQMDCFVSLDPHQVHVLRGHGRPVVLDCQVKAKATAFTAVSRWLFIPKWKVTVISTLQLELKLLSMSFEQMNSVSSVQPVLREDTDELIAGGVGNIRIWTFDKSGSAATGFKSTRLVINDLQAGQWVTHLCHDKAFNRIFASVDDSIMVYSYQTGKRLETFSNCHGSSISCLCFYQPLQYLISASNDGIVKVWTQQYRIIVELHVETSSSVTGLVIPSAEESKNQQPLPLLLVSYMDGFIRLWNLESGICLYALETDQECLGISWMRKDTFLSYSHEKISIWNLNRFFTTFSDCGSQVTHLKRIEAGNSFPARILMAMEDRSMKLISPVTGSTLFTAFPNMVETVIVAIEHDIASGKLPALLYTQLGININTAMIWMLSGSGDISVYTTQSNPARIVDEWKTKPGFEKPICLCALRKKPNSLSDPEHGAVYALLGGTEAGQIVLIPVNILNGAQEVIIQAHASKLISIASYTETMKVVSLGSDGLIKIWSMSISTAPATRDGNTVVGGKKAASLISLTLDQTISLSSTTSGTAIDFIMNLRCKTLAVSTSSNVMLMFDMRGHTAVEKSRHPSDEDHSKRITSLAVLEVFNIFATGSEDGIVKIWDGYGNSLLREVQFGSSVSSLCFANKRGDLLVGLSDQVALVKVQDFFPSFIHAELVARAIEIPDDEIEKPLFFDENLDFWSLYRETILKSGKNLSRWHLSEEKALDFGDEAQNEDVSKELELLEKSYVDAQAQKQTKLVESWKRQLRHKRKMEKLAASNREKASNGQSSSPNRQRQSFSIENTAGKDSNDFDSNDSLEGEDALDLIPKLIASDMNAFDYDEGMSLEDNINDHQKRMSNVTSYQRRQQQTVDKMLVDDEYHIHKHAKSHLPDEKEQNVPGQRKRSESVPTTLQERLDRRKTTLVKPVLFTVSQEPSHTARTHMMKSSRQGVSFVTDLGEEIEETAEPEQGKALTDIQEAAEVPLNSTEPHLPIATSISKPKETKPKKVSHIGTSQGQGSILSKPARETLKQTKAEGSNRKSRLLPVGIPLPNSVAAAPATSARYSVRRRTSNMQDAADEGGEQGDAVEDQVQPEKDFKLPGYLRSRRKREEEEAAAKEIKKAEATAYFEADLEEDTEEEEVKPVEVVKKVQEEERKASPIPVKATHVEPEEIKAVVVVPAVTTAIEEEIVEAPVPIEIPETRQESPPTPIQPTQEPIPEIIVEPQQDLEEQIIAKLETSRQASVFVEKQIHGPSVTRTSPPPAAFETPVAPRKKYPPKKRVPLVPLSARSGNSNRSVAVPASVQSIPRSVQNNESEARSSSNSRESTGEEFSGHHFEPDAQTKVMYQRAWSLLEIAQENSTVPEVEEIVLVASTAKSSKEALLEEVTTKDWFPGLGGKEVNLPNIFAVITKVMHHGYWREKCEASKAMLYLYHTFEKDLPNAFQDVILPQLDLLNDERWEVRGQLATNLAAYRINHPEIMLALISRLNDKSEAVRRAVKNALATFGVSSKESLRNAMIELHMIPATKRTQGSDGLEGFLQRIQQNQSRRFNSRNDAVEKWRKDVRVSVAQMHRFPSVQSTLTYNPEGAFMLLTAEEKVVHDLLHQNVRNRAGLGQERASRSTSDNFLPPIPRSASIKNSDPLIQGSGSHVKLPGLPETRNLTSSQSKPTN</sequence>
<organism evidence="3 4">
    <name type="scientific">Chytriomyces confervae</name>
    <dbReference type="NCBI Taxonomy" id="246404"/>
    <lineage>
        <taxon>Eukaryota</taxon>
        <taxon>Fungi</taxon>
        <taxon>Fungi incertae sedis</taxon>
        <taxon>Chytridiomycota</taxon>
        <taxon>Chytridiomycota incertae sedis</taxon>
        <taxon>Chytridiomycetes</taxon>
        <taxon>Chytridiales</taxon>
        <taxon>Chytriomycetaceae</taxon>
        <taxon>Chytriomyces</taxon>
    </lineage>
</organism>
<evidence type="ECO:0000313" key="3">
    <source>
        <dbReference type="EMBL" id="TPX65902.1"/>
    </source>
</evidence>
<dbReference type="OrthoDB" id="6262491at2759"/>
<keyword evidence="4" id="KW-1185">Reference proteome</keyword>
<dbReference type="Gene3D" id="1.25.10.10">
    <property type="entry name" value="Leucine-rich Repeat Variant"/>
    <property type="match status" value="1"/>
</dbReference>
<evidence type="ECO:0000313" key="4">
    <source>
        <dbReference type="Proteomes" id="UP000320333"/>
    </source>
</evidence>
<dbReference type="Pfam" id="PF13646">
    <property type="entry name" value="HEAT_2"/>
    <property type="match status" value="1"/>
</dbReference>
<feature type="region of interest" description="Disordered" evidence="2">
    <location>
        <begin position="1696"/>
        <end position="1753"/>
    </location>
</feature>
<evidence type="ECO:0000256" key="2">
    <source>
        <dbReference type="SAM" id="MobiDB-lite"/>
    </source>
</evidence>
<feature type="region of interest" description="Disordered" evidence="2">
    <location>
        <begin position="854"/>
        <end position="902"/>
    </location>
</feature>
<dbReference type="SMART" id="SM00320">
    <property type="entry name" value="WD40"/>
    <property type="match status" value="5"/>
</dbReference>
<feature type="compositionally biased region" description="Acidic residues" evidence="2">
    <location>
        <begin position="1159"/>
        <end position="1171"/>
    </location>
</feature>
<feature type="compositionally biased region" description="Low complexity" evidence="2">
    <location>
        <begin position="1395"/>
        <end position="1408"/>
    </location>
</feature>
<protein>
    <submittedName>
        <fullName evidence="3">Uncharacterized protein</fullName>
    </submittedName>
</protein>
<feature type="compositionally biased region" description="Polar residues" evidence="2">
    <location>
        <begin position="1742"/>
        <end position="1753"/>
    </location>
</feature>
<reference evidence="3 4" key="1">
    <citation type="journal article" date="2019" name="Sci. Rep.">
        <title>Comparative genomics of chytrid fungi reveal insights into the obligate biotrophic and pathogenic lifestyle of Synchytrium endobioticum.</title>
        <authorList>
            <person name="van de Vossenberg B.T.L.H."/>
            <person name="Warris S."/>
            <person name="Nguyen H.D.T."/>
            <person name="van Gent-Pelzer M.P.E."/>
            <person name="Joly D.L."/>
            <person name="van de Geest H.C."/>
            <person name="Bonants P.J.M."/>
            <person name="Smith D.S."/>
            <person name="Levesque C.A."/>
            <person name="van der Lee T.A.J."/>
        </authorList>
    </citation>
    <scope>NUCLEOTIDE SEQUENCE [LARGE SCALE GENOMIC DNA]</scope>
    <source>
        <strain evidence="3 4">CBS 675.73</strain>
    </source>
</reference>
<dbReference type="PROSITE" id="PS50082">
    <property type="entry name" value="WD_REPEATS_2"/>
    <property type="match status" value="3"/>
</dbReference>
<feature type="region of interest" description="Disordered" evidence="2">
    <location>
        <begin position="1083"/>
        <end position="1128"/>
    </location>
</feature>
<feature type="compositionally biased region" description="Basic residues" evidence="2">
    <location>
        <begin position="1354"/>
        <end position="1364"/>
    </location>
</feature>
<feature type="repeat" description="WD" evidence="1">
    <location>
        <begin position="263"/>
        <end position="294"/>
    </location>
</feature>
<dbReference type="PANTHER" id="PTHR45532:SF1">
    <property type="entry name" value="WD REPEAT-CONTAINING PROTEIN 97"/>
    <property type="match status" value="1"/>
</dbReference>
<dbReference type="PANTHER" id="PTHR45532">
    <property type="entry name" value="WD REPEAT-CONTAINING PROTEIN 97"/>
    <property type="match status" value="1"/>
</dbReference>
<feature type="compositionally biased region" description="Polar residues" evidence="2">
    <location>
        <begin position="1372"/>
        <end position="1394"/>
    </location>
</feature>